<organism evidence="8 9">
    <name type="scientific">Hymenobacter volaticus</name>
    <dbReference type="NCBI Taxonomy" id="2932254"/>
    <lineage>
        <taxon>Bacteria</taxon>
        <taxon>Pseudomonadati</taxon>
        <taxon>Bacteroidota</taxon>
        <taxon>Cytophagia</taxon>
        <taxon>Cytophagales</taxon>
        <taxon>Hymenobacteraceae</taxon>
        <taxon>Hymenobacter</taxon>
    </lineage>
</organism>
<evidence type="ECO:0000259" key="7">
    <source>
        <dbReference type="PROSITE" id="PS51007"/>
    </source>
</evidence>
<dbReference type="EMBL" id="CP095061">
    <property type="protein sequence ID" value="UOQ67710.1"/>
    <property type="molecule type" value="Genomic_DNA"/>
</dbReference>
<dbReference type="PANTHER" id="PTHR37823">
    <property type="entry name" value="CYTOCHROME C-553-LIKE"/>
    <property type="match status" value="1"/>
</dbReference>
<dbReference type="Gene3D" id="1.10.760.10">
    <property type="entry name" value="Cytochrome c-like domain"/>
    <property type="match status" value="1"/>
</dbReference>
<sequence length="177" mass="18499">MSHFSLKMMFPLLVVLLVFVTGGVFFAATGLVTPLADAANATAAKAAADTVANASLASDSNAVVQAASPEELEAAVAGETLFKGNCAQCHAVQDVVVGPALAGLHERRPVSWLIPWIKNSSKVVASGDEYAVKLYNQYQKQQMPSFQLSDEEITAILTYIKVQSNAASGATSAVALN</sequence>
<evidence type="ECO:0000256" key="2">
    <source>
        <dbReference type="ARBA" id="ARBA00022617"/>
    </source>
</evidence>
<name>A0ABY4G9W1_9BACT</name>
<keyword evidence="9" id="KW-1185">Reference proteome</keyword>
<dbReference type="PROSITE" id="PS51007">
    <property type="entry name" value="CYTC"/>
    <property type="match status" value="1"/>
</dbReference>
<evidence type="ECO:0000256" key="1">
    <source>
        <dbReference type="ARBA" id="ARBA00022448"/>
    </source>
</evidence>
<dbReference type="InterPro" id="IPR009056">
    <property type="entry name" value="Cyt_c-like_dom"/>
</dbReference>
<evidence type="ECO:0000256" key="5">
    <source>
        <dbReference type="ARBA" id="ARBA00023004"/>
    </source>
</evidence>
<dbReference type="Proteomes" id="UP000830401">
    <property type="component" value="Chromosome"/>
</dbReference>
<evidence type="ECO:0000256" key="4">
    <source>
        <dbReference type="ARBA" id="ARBA00022982"/>
    </source>
</evidence>
<evidence type="ECO:0000256" key="6">
    <source>
        <dbReference type="PROSITE-ProRule" id="PRU00433"/>
    </source>
</evidence>
<dbReference type="Pfam" id="PF00034">
    <property type="entry name" value="Cytochrom_C"/>
    <property type="match status" value="1"/>
</dbReference>
<evidence type="ECO:0000256" key="3">
    <source>
        <dbReference type="ARBA" id="ARBA00022723"/>
    </source>
</evidence>
<gene>
    <name evidence="8" type="ORF">MUN86_07565</name>
</gene>
<dbReference type="PANTHER" id="PTHR37823:SF1">
    <property type="entry name" value="CYTOCHROME C-553-LIKE"/>
    <property type="match status" value="1"/>
</dbReference>
<keyword evidence="3 6" id="KW-0479">Metal-binding</keyword>
<dbReference type="SUPFAM" id="SSF46626">
    <property type="entry name" value="Cytochrome c"/>
    <property type="match status" value="1"/>
</dbReference>
<evidence type="ECO:0000313" key="8">
    <source>
        <dbReference type="EMBL" id="UOQ67710.1"/>
    </source>
</evidence>
<proteinExistence type="predicted"/>
<reference evidence="8" key="1">
    <citation type="submission" date="2022-04" db="EMBL/GenBank/DDBJ databases">
        <title>Hymenobacter sp. isolated from the air.</title>
        <authorList>
            <person name="Won M."/>
            <person name="Lee C.-M."/>
            <person name="Woen H.-Y."/>
            <person name="Kwon S.-W."/>
        </authorList>
    </citation>
    <scope>NUCLEOTIDE SEQUENCE</scope>
    <source>
        <strain evidence="8">5420S-77</strain>
    </source>
</reference>
<dbReference type="InterPro" id="IPR036909">
    <property type="entry name" value="Cyt_c-like_dom_sf"/>
</dbReference>
<keyword evidence="2 6" id="KW-0349">Heme</keyword>
<dbReference type="RefSeq" id="WP_245123675.1">
    <property type="nucleotide sequence ID" value="NZ_CP095061.1"/>
</dbReference>
<feature type="domain" description="Cytochrome c" evidence="7">
    <location>
        <begin position="73"/>
        <end position="164"/>
    </location>
</feature>
<accession>A0ABY4G9W1</accession>
<keyword evidence="4" id="KW-0249">Electron transport</keyword>
<keyword evidence="1" id="KW-0813">Transport</keyword>
<keyword evidence="5 6" id="KW-0408">Iron</keyword>
<dbReference type="InterPro" id="IPR051811">
    <property type="entry name" value="Cytochrome_c550/c551-like"/>
</dbReference>
<evidence type="ECO:0000313" key="9">
    <source>
        <dbReference type="Proteomes" id="UP000830401"/>
    </source>
</evidence>
<protein>
    <submittedName>
        <fullName evidence="8">Cytochrome c</fullName>
    </submittedName>
</protein>